<dbReference type="EMBL" id="CP038448">
    <property type="protein sequence ID" value="QJT37542.1"/>
    <property type="molecule type" value="Genomic_DNA"/>
</dbReference>
<dbReference type="AlphaFoldDB" id="A0AAW5REY5"/>
<dbReference type="RefSeq" id="WP_171269938.1">
    <property type="nucleotide sequence ID" value="NZ_CP038445.1"/>
</dbReference>
<gene>
    <name evidence="2" type="ORF">E4188_02375</name>
    <name evidence="1" type="ORF">LZT28_03305</name>
</gene>
<proteinExistence type="predicted"/>
<sequence>MDKHQILTDEELAMLQDLGDAEDMAAGQFLRGNLSLPLQSLLQRASPLTIEARIAGHQLRFPLHCTLAAEGHTELRIAAPTITELDSPHLRAWRLDEKAVLHTGDAEYEVHSLSLGGLIVAGLPPTLAKGDRLHGTLGIEGLPPLTLSGTLIRHVHSHQQQHHDWAMKFQLDKGDQEQLRDWLFQRHQDAFVQTYQGD</sequence>
<reference evidence="2 3" key="1">
    <citation type="submission" date="2019-03" db="EMBL/GenBank/DDBJ databases">
        <title>Novel transposon Tn6433 accelerates the dissemination of tet(E) in Aeromonas from aerobic biofilm under oxytetracycline stress.</title>
        <authorList>
            <person name="Shi Y."/>
            <person name="Tian Z."/>
            <person name="Zhang Y."/>
            <person name="Zhang H."/>
            <person name="Yang M."/>
        </authorList>
    </citation>
    <scope>NUCLEOTIDE SEQUENCE [LARGE SCALE GENOMIC DNA]</scope>
    <source>
        <strain evidence="2 3">R50-22</strain>
    </source>
</reference>
<evidence type="ECO:0000313" key="1">
    <source>
        <dbReference type="EMBL" id="MCV3287289.1"/>
    </source>
</evidence>
<evidence type="ECO:0000313" key="4">
    <source>
        <dbReference type="Proteomes" id="UP001208651"/>
    </source>
</evidence>
<reference evidence="1" key="2">
    <citation type="submission" date="2022-01" db="EMBL/GenBank/DDBJ databases">
        <title>Comparison of Fish pathogen Aeromonas spp.</title>
        <authorList>
            <person name="Dubey S."/>
            <person name="Sorum H."/>
            <person name="Munangandu H.M."/>
        </authorList>
    </citation>
    <scope>NUCLEOTIDE SEQUENCE</scope>
    <source>
        <strain evidence="1">SD/21-15</strain>
    </source>
</reference>
<dbReference type="Gene3D" id="2.40.10.220">
    <property type="entry name" value="predicted glycosyltransferase like domains"/>
    <property type="match status" value="1"/>
</dbReference>
<dbReference type="EMBL" id="JAJVCY010000003">
    <property type="protein sequence ID" value="MCV3287289.1"/>
    <property type="molecule type" value="Genomic_DNA"/>
</dbReference>
<accession>A0AAW5REY5</accession>
<protein>
    <submittedName>
        <fullName evidence="1">PilZ domain-containing protein</fullName>
    </submittedName>
</protein>
<name>A0AAW5REY5_AERME</name>
<evidence type="ECO:0000313" key="3">
    <source>
        <dbReference type="Proteomes" id="UP000502657"/>
    </source>
</evidence>
<dbReference type="Proteomes" id="UP000502657">
    <property type="component" value="Chromosome"/>
</dbReference>
<dbReference type="Proteomes" id="UP001208651">
    <property type="component" value="Unassembled WGS sequence"/>
</dbReference>
<keyword evidence="3" id="KW-1185">Reference proteome</keyword>
<organism evidence="1 4">
    <name type="scientific">Aeromonas media</name>
    <dbReference type="NCBI Taxonomy" id="651"/>
    <lineage>
        <taxon>Bacteria</taxon>
        <taxon>Pseudomonadati</taxon>
        <taxon>Pseudomonadota</taxon>
        <taxon>Gammaproteobacteria</taxon>
        <taxon>Aeromonadales</taxon>
        <taxon>Aeromonadaceae</taxon>
        <taxon>Aeromonas</taxon>
    </lineage>
</organism>
<evidence type="ECO:0000313" key="2">
    <source>
        <dbReference type="EMBL" id="QJT37542.1"/>
    </source>
</evidence>